<comment type="cofactor">
    <cofactor evidence="4">
        <name>Mg(2+)</name>
        <dbReference type="ChEBI" id="CHEBI:18420"/>
    </cofactor>
</comment>
<dbReference type="PRINTS" id="PR01791">
    <property type="entry name" value="REGUCALCIN"/>
</dbReference>
<dbReference type="PANTHER" id="PTHR10907">
    <property type="entry name" value="REGUCALCIN"/>
    <property type="match status" value="1"/>
</dbReference>
<evidence type="ECO:0000256" key="2">
    <source>
        <dbReference type="ARBA" id="ARBA00001913"/>
    </source>
</evidence>
<comment type="cofactor">
    <cofactor evidence="2">
        <name>Ca(2+)</name>
        <dbReference type="ChEBI" id="CHEBI:29108"/>
    </cofactor>
</comment>
<feature type="active site" description="Proton donor/acceptor" evidence="14">
    <location>
        <position position="237"/>
    </location>
</feature>
<reference evidence="18" key="1">
    <citation type="submission" date="2013-03" db="EMBL/GenBank/DDBJ databases">
        <title>The Genome Sequence of Anopheles epiroticus epiroticus2.</title>
        <authorList>
            <consortium name="The Broad Institute Genomics Platform"/>
            <person name="Neafsey D.E."/>
            <person name="Howell P."/>
            <person name="Walker B."/>
            <person name="Young S.K."/>
            <person name="Zeng Q."/>
            <person name="Gargeya S."/>
            <person name="Fitzgerald M."/>
            <person name="Haas B."/>
            <person name="Abouelleil A."/>
            <person name="Allen A.W."/>
            <person name="Alvarado L."/>
            <person name="Arachchi H.M."/>
            <person name="Berlin A.M."/>
            <person name="Chapman S.B."/>
            <person name="Gainer-Dewar J."/>
            <person name="Goldberg J."/>
            <person name="Griggs A."/>
            <person name="Gujja S."/>
            <person name="Hansen M."/>
            <person name="Howarth C."/>
            <person name="Imamovic A."/>
            <person name="Ireland A."/>
            <person name="Larimer J."/>
            <person name="McCowan C."/>
            <person name="Murphy C."/>
            <person name="Pearson M."/>
            <person name="Poon T.W."/>
            <person name="Priest M."/>
            <person name="Roberts A."/>
            <person name="Saif S."/>
            <person name="Shea T."/>
            <person name="Sisk P."/>
            <person name="Sykes S."/>
            <person name="Wortman J."/>
            <person name="Nusbaum C."/>
            <person name="Birren B."/>
        </authorList>
    </citation>
    <scope>NUCLEOTIDE SEQUENCE [LARGE SCALE GENOMIC DNA]</scope>
    <source>
        <strain evidence="18">Epiroticus2</strain>
    </source>
</reference>
<evidence type="ECO:0000256" key="9">
    <source>
        <dbReference type="ARBA" id="ARBA00022490"/>
    </source>
</evidence>
<feature type="binding site" evidence="15">
    <location>
        <position position="18"/>
    </location>
    <ligand>
        <name>a divalent metal cation</name>
        <dbReference type="ChEBI" id="CHEBI:60240"/>
    </ligand>
</feature>
<evidence type="ECO:0000256" key="6">
    <source>
        <dbReference type="ARBA" id="ARBA00008853"/>
    </source>
</evidence>
<dbReference type="InterPro" id="IPR011042">
    <property type="entry name" value="6-blade_b-propeller_TolB-like"/>
</dbReference>
<protein>
    <recommendedName>
        <fullName evidence="8">Regucalcin</fullName>
        <ecNumber evidence="7">3.1.1.17</ecNumber>
    </recommendedName>
    <alternativeName>
        <fullName evidence="13">Gluconolactonase</fullName>
    </alternativeName>
</protein>
<evidence type="ECO:0000256" key="11">
    <source>
        <dbReference type="ARBA" id="ARBA00022801"/>
    </source>
</evidence>
<evidence type="ECO:0000256" key="12">
    <source>
        <dbReference type="ARBA" id="ARBA00022837"/>
    </source>
</evidence>
<feature type="binding site" evidence="15">
    <location>
        <position position="110"/>
    </location>
    <ligand>
        <name>substrate</name>
    </ligand>
</feature>
<evidence type="ECO:0000256" key="4">
    <source>
        <dbReference type="ARBA" id="ARBA00001946"/>
    </source>
</evidence>
<evidence type="ECO:0000256" key="14">
    <source>
        <dbReference type="PIRSR" id="PIRSR605511-1"/>
    </source>
</evidence>
<evidence type="ECO:0000256" key="1">
    <source>
        <dbReference type="ARBA" id="ARBA00001589"/>
    </source>
</evidence>
<keyword evidence="18" id="KW-1185">Reference proteome</keyword>
<dbReference type="AlphaFoldDB" id="A0A182P0D2"/>
<sequence>MANVKVEVLPGPFLQLGEAPHWDSESQSLYYVCILSSTLHRYDWKENKTYSAKIEGSTYASFVIPVKGRKGEFVVGSGTRLLVVSWDGLTETATIVKVLTDLGEEEADHRFNDGKVDGQGRLYAGTMLAEDSRNHFEMDDGKLYRYDAGRGQMVPLKCKVHISNGLTWSARTGKFYYIDSFAFDIKEYTVDAEGNLGKKMVSFEALPALIVRICSTGGETVLIKLKDDEAATEFIADGMTSDAEGNLYVAVFAGSKIIKINPESAKIVQEIALPVAQVTSVAFGGPNLDVLFATTAAKELSVPQEPPAGAVFKITGLETRGVPMNELQLP</sequence>
<feature type="domain" description="SMP-30/Gluconolactonase/LRE-like region" evidence="16">
    <location>
        <begin position="16"/>
        <end position="296"/>
    </location>
</feature>
<feature type="binding site" evidence="15">
    <location>
        <position position="112"/>
    </location>
    <ligand>
        <name>substrate</name>
    </ligand>
</feature>
<name>A0A182P0D2_9DIPT</name>
<keyword evidence="11" id="KW-0378">Hydrolase</keyword>
<dbReference type="Proteomes" id="UP000075885">
    <property type="component" value="Unassembled WGS sequence"/>
</dbReference>
<dbReference type="PANTHER" id="PTHR10907:SF66">
    <property type="entry name" value="MIP34848P1-RELATED"/>
    <property type="match status" value="1"/>
</dbReference>
<dbReference type="InterPro" id="IPR013658">
    <property type="entry name" value="SGL"/>
</dbReference>
<dbReference type="Pfam" id="PF08450">
    <property type="entry name" value="SGL"/>
    <property type="match status" value="1"/>
</dbReference>
<keyword evidence="9" id="KW-0963">Cytoplasm</keyword>
<evidence type="ECO:0000256" key="8">
    <source>
        <dbReference type="ARBA" id="ARBA00016808"/>
    </source>
</evidence>
<dbReference type="InterPro" id="IPR005511">
    <property type="entry name" value="SMP-30"/>
</dbReference>
<dbReference type="GO" id="GO:0030234">
    <property type="term" value="F:enzyme regulator activity"/>
    <property type="evidence" value="ECO:0007669"/>
    <property type="project" value="InterPro"/>
</dbReference>
<dbReference type="EnsemblMetazoa" id="AEPI000364-RA">
    <property type="protein sequence ID" value="AEPI000364-PA"/>
    <property type="gene ID" value="AEPI000364"/>
</dbReference>
<accession>A0A182P0D2</accession>
<evidence type="ECO:0000256" key="7">
    <source>
        <dbReference type="ARBA" id="ARBA00013227"/>
    </source>
</evidence>
<comment type="cofactor">
    <cofactor evidence="3">
        <name>Mn(2+)</name>
        <dbReference type="ChEBI" id="CHEBI:29035"/>
    </cofactor>
</comment>
<evidence type="ECO:0000256" key="15">
    <source>
        <dbReference type="PIRSR" id="PIRSR605511-2"/>
    </source>
</evidence>
<reference evidence="17" key="2">
    <citation type="submission" date="2020-05" db="UniProtKB">
        <authorList>
            <consortium name="EnsemblMetazoa"/>
        </authorList>
    </citation>
    <scope>IDENTIFICATION</scope>
    <source>
        <strain evidence="17">Epiroticus2</strain>
    </source>
</reference>
<keyword evidence="10 15" id="KW-0479">Metal-binding</keyword>
<dbReference type="EC" id="3.1.1.17" evidence="7"/>
<comment type="catalytic activity">
    <reaction evidence="1">
        <text>D-glucono-1,5-lactone + H2O = D-gluconate + H(+)</text>
        <dbReference type="Rhea" id="RHEA:10440"/>
        <dbReference type="ChEBI" id="CHEBI:15377"/>
        <dbReference type="ChEBI" id="CHEBI:15378"/>
        <dbReference type="ChEBI" id="CHEBI:16217"/>
        <dbReference type="ChEBI" id="CHEBI:18391"/>
        <dbReference type="EC" id="3.1.1.17"/>
    </reaction>
</comment>
<comment type="similarity">
    <text evidence="6">Belongs to the SMP-30/CGR1 family.</text>
</comment>
<evidence type="ECO:0000256" key="13">
    <source>
        <dbReference type="ARBA" id="ARBA00032464"/>
    </source>
</evidence>
<dbReference type="GO" id="GO:0005509">
    <property type="term" value="F:calcium ion binding"/>
    <property type="evidence" value="ECO:0007669"/>
    <property type="project" value="InterPro"/>
</dbReference>
<dbReference type="GO" id="GO:0019853">
    <property type="term" value="P:L-ascorbic acid biosynthetic process"/>
    <property type="evidence" value="ECO:0007669"/>
    <property type="project" value="TreeGrafter"/>
</dbReference>
<comment type="subcellular location">
    <subcellularLocation>
        <location evidence="5">Cytoplasm</location>
    </subcellularLocation>
</comment>
<feature type="binding site" evidence="15">
    <location>
        <position position="130"/>
    </location>
    <ligand>
        <name>substrate</name>
    </ligand>
</feature>
<organism evidence="17 18">
    <name type="scientific">Anopheles epiroticus</name>
    <dbReference type="NCBI Taxonomy" id="199890"/>
    <lineage>
        <taxon>Eukaryota</taxon>
        <taxon>Metazoa</taxon>
        <taxon>Ecdysozoa</taxon>
        <taxon>Arthropoda</taxon>
        <taxon>Hexapoda</taxon>
        <taxon>Insecta</taxon>
        <taxon>Pterygota</taxon>
        <taxon>Neoptera</taxon>
        <taxon>Endopterygota</taxon>
        <taxon>Diptera</taxon>
        <taxon>Nematocera</taxon>
        <taxon>Culicoidea</taxon>
        <taxon>Culicidae</taxon>
        <taxon>Anophelinae</taxon>
        <taxon>Anopheles</taxon>
    </lineage>
</organism>
<dbReference type="PRINTS" id="PR01790">
    <property type="entry name" value="SMP30FAMILY"/>
</dbReference>
<dbReference type="GO" id="GO:0004341">
    <property type="term" value="F:gluconolactonase activity"/>
    <property type="evidence" value="ECO:0007669"/>
    <property type="project" value="UniProtKB-EC"/>
</dbReference>
<evidence type="ECO:0000313" key="17">
    <source>
        <dbReference type="EnsemblMetazoa" id="AEPI000364-PA"/>
    </source>
</evidence>
<proteinExistence type="inferred from homology"/>
<feature type="binding site" evidence="15">
    <location>
        <position position="164"/>
    </location>
    <ligand>
        <name>a divalent metal cation</name>
        <dbReference type="ChEBI" id="CHEBI:60240"/>
    </ligand>
</feature>
<evidence type="ECO:0000256" key="10">
    <source>
        <dbReference type="ARBA" id="ARBA00022723"/>
    </source>
</evidence>
<dbReference type="InterPro" id="IPR008367">
    <property type="entry name" value="Regucalcin"/>
</dbReference>
<evidence type="ECO:0000259" key="16">
    <source>
        <dbReference type="Pfam" id="PF08450"/>
    </source>
</evidence>
<keyword evidence="15" id="KW-0862">Zinc</keyword>
<evidence type="ECO:0000313" key="18">
    <source>
        <dbReference type="Proteomes" id="UP000075885"/>
    </source>
</evidence>
<evidence type="ECO:0000256" key="3">
    <source>
        <dbReference type="ARBA" id="ARBA00001936"/>
    </source>
</evidence>
<dbReference type="Gene3D" id="2.120.10.30">
    <property type="entry name" value="TolB, C-terminal domain"/>
    <property type="match status" value="1"/>
</dbReference>
<comment type="cofactor">
    <cofactor evidence="15">
        <name>Zn(2+)</name>
        <dbReference type="ChEBI" id="CHEBI:29105"/>
    </cofactor>
    <text evidence="15">Binds 1 divalent metal cation per subunit.</text>
</comment>
<keyword evidence="12" id="KW-0106">Calcium</keyword>
<dbReference type="STRING" id="199890.A0A182P0D2"/>
<evidence type="ECO:0000256" key="5">
    <source>
        <dbReference type="ARBA" id="ARBA00004496"/>
    </source>
</evidence>
<dbReference type="VEuPathDB" id="VectorBase:AEPI000364"/>
<feature type="binding site" evidence="15">
    <location>
        <position position="237"/>
    </location>
    <ligand>
        <name>a divalent metal cation</name>
        <dbReference type="ChEBI" id="CHEBI:60240"/>
    </ligand>
</feature>
<dbReference type="GO" id="GO:0005737">
    <property type="term" value="C:cytoplasm"/>
    <property type="evidence" value="ECO:0007669"/>
    <property type="project" value="UniProtKB-SubCell"/>
</dbReference>
<dbReference type="SUPFAM" id="SSF63829">
    <property type="entry name" value="Calcium-dependent phosphotriesterase"/>
    <property type="match status" value="1"/>
</dbReference>